<dbReference type="InterPro" id="IPR011010">
    <property type="entry name" value="DNA_brk_join_enz"/>
</dbReference>
<organism evidence="8 9">
    <name type="scientific">Roseateles puraquae</name>
    <dbReference type="NCBI Taxonomy" id="431059"/>
    <lineage>
        <taxon>Bacteria</taxon>
        <taxon>Pseudomonadati</taxon>
        <taxon>Pseudomonadota</taxon>
        <taxon>Betaproteobacteria</taxon>
        <taxon>Burkholderiales</taxon>
        <taxon>Sphaerotilaceae</taxon>
        <taxon>Roseateles</taxon>
    </lineage>
</organism>
<proteinExistence type="inferred from homology"/>
<keyword evidence="3 5" id="KW-0238">DNA-binding</keyword>
<feature type="domain" description="Tyr recombinase" evidence="6">
    <location>
        <begin position="168"/>
        <end position="387"/>
    </location>
</feature>
<dbReference type="InterPro" id="IPR050090">
    <property type="entry name" value="Tyrosine_recombinase_XerCD"/>
</dbReference>
<comment type="similarity">
    <text evidence="1">Belongs to the 'phage' integrase family.</text>
</comment>
<dbReference type="InterPro" id="IPR002104">
    <property type="entry name" value="Integrase_catalytic"/>
</dbReference>
<dbReference type="PROSITE" id="PS51898">
    <property type="entry name" value="TYR_RECOMBINASE"/>
    <property type="match status" value="1"/>
</dbReference>
<evidence type="ECO:0000313" key="8">
    <source>
        <dbReference type="EMBL" id="OWR01917.1"/>
    </source>
</evidence>
<evidence type="ECO:0000256" key="2">
    <source>
        <dbReference type="ARBA" id="ARBA00022908"/>
    </source>
</evidence>
<dbReference type="EMBL" id="NISI01000011">
    <property type="protein sequence ID" value="OWR01917.1"/>
    <property type="molecule type" value="Genomic_DNA"/>
</dbReference>
<dbReference type="SUPFAM" id="SSF56349">
    <property type="entry name" value="DNA breaking-rejoining enzymes"/>
    <property type="match status" value="1"/>
</dbReference>
<evidence type="ECO:0000313" key="9">
    <source>
        <dbReference type="Proteomes" id="UP000197446"/>
    </source>
</evidence>
<dbReference type="InterPro" id="IPR044068">
    <property type="entry name" value="CB"/>
</dbReference>
<reference evidence="8 9" key="1">
    <citation type="journal article" date="2007" name="Int. J. Syst. Evol. Microbiol.">
        <title>Description of Pelomonas aquatica sp. nov. and Pelomonas puraquae sp. nov., isolated from industrial and haemodialysis water.</title>
        <authorList>
            <person name="Gomila M."/>
            <person name="Bowien B."/>
            <person name="Falsen E."/>
            <person name="Moore E.R."/>
            <person name="Lalucat J."/>
        </authorList>
    </citation>
    <scope>NUCLEOTIDE SEQUENCE [LARGE SCALE GENOMIC DNA]</scope>
    <source>
        <strain evidence="8 9">CCUG 52769</strain>
    </source>
</reference>
<dbReference type="CDD" id="cd00397">
    <property type="entry name" value="DNA_BRE_C"/>
    <property type="match status" value="1"/>
</dbReference>
<dbReference type="GO" id="GO:0015074">
    <property type="term" value="P:DNA integration"/>
    <property type="evidence" value="ECO:0007669"/>
    <property type="project" value="UniProtKB-KW"/>
</dbReference>
<protein>
    <submittedName>
        <fullName evidence="8">Recombinase</fullName>
    </submittedName>
</protein>
<evidence type="ECO:0000256" key="5">
    <source>
        <dbReference type="PROSITE-ProRule" id="PRU01248"/>
    </source>
</evidence>
<dbReference type="PANTHER" id="PTHR30349">
    <property type="entry name" value="PHAGE INTEGRASE-RELATED"/>
    <property type="match status" value="1"/>
</dbReference>
<dbReference type="RefSeq" id="WP_088485304.1">
    <property type="nucleotide sequence ID" value="NZ_SGUE01000049.1"/>
</dbReference>
<evidence type="ECO:0000256" key="1">
    <source>
        <dbReference type="ARBA" id="ARBA00008857"/>
    </source>
</evidence>
<dbReference type="InterPro" id="IPR013762">
    <property type="entry name" value="Integrase-like_cat_sf"/>
</dbReference>
<dbReference type="GO" id="GO:0003677">
    <property type="term" value="F:DNA binding"/>
    <property type="evidence" value="ECO:0007669"/>
    <property type="project" value="UniProtKB-UniRule"/>
</dbReference>
<dbReference type="Gene3D" id="1.10.443.10">
    <property type="entry name" value="Intergrase catalytic core"/>
    <property type="match status" value="1"/>
</dbReference>
<dbReference type="Pfam" id="PF00589">
    <property type="entry name" value="Phage_integrase"/>
    <property type="match status" value="1"/>
</dbReference>
<dbReference type="OrthoDB" id="5415821at2"/>
<evidence type="ECO:0000256" key="3">
    <source>
        <dbReference type="ARBA" id="ARBA00023125"/>
    </source>
</evidence>
<dbReference type="GO" id="GO:0006310">
    <property type="term" value="P:DNA recombination"/>
    <property type="evidence" value="ECO:0007669"/>
    <property type="project" value="UniProtKB-KW"/>
</dbReference>
<evidence type="ECO:0000259" key="6">
    <source>
        <dbReference type="PROSITE" id="PS51898"/>
    </source>
</evidence>
<dbReference type="PANTHER" id="PTHR30349:SF41">
    <property type="entry name" value="INTEGRASE_RECOMBINASE PROTEIN MJ0367-RELATED"/>
    <property type="match status" value="1"/>
</dbReference>
<keyword evidence="9" id="KW-1185">Reference proteome</keyword>
<sequence>MNVVAISSTLNTAPIGAENPAPGCDPSLPFLTGAEKVYASNLINDWQRQLQHLDGALPKTCKGHKDDVFRLLNHAKVPPWELKKDHVGLYLDSRCDPATETFLAPSTVAGYCSAWRSFQNYMLDADRANEILSTFKVRPRVFINEENGVSVKKYKANWKPKGWALTPDQIDAIDATFRFEIQQAYAGRSKTLLPLIRDRVMFHVAIHFALRVSELVSCQMSAFKPSHEAAMERFGKLGSLTVTGKNQVTGTIPMREQQVHDLLDWYIRTIRPKMLLRRKIGDEDTTTCTFEGKTYRVGELLFISERGGVVSPSTFRVRLKQVAIASGVIADKLTPHTLRHSGCTLMVPLYSPETAQKYMRHKFLHTTLHYYHPATLSAGNEVNAAMDLFDEEDEE</sequence>
<dbReference type="AlphaFoldDB" id="A0A254N6C3"/>
<dbReference type="Proteomes" id="UP000197446">
    <property type="component" value="Unassembled WGS sequence"/>
</dbReference>
<feature type="domain" description="Core-binding (CB)" evidence="7">
    <location>
        <begin position="37"/>
        <end position="123"/>
    </location>
</feature>
<gene>
    <name evidence="8" type="ORF">CDO81_21525</name>
</gene>
<keyword evidence="2" id="KW-0229">DNA integration</keyword>
<comment type="caution">
    <text evidence="8">The sequence shown here is derived from an EMBL/GenBank/DDBJ whole genome shotgun (WGS) entry which is preliminary data.</text>
</comment>
<keyword evidence="4" id="KW-0233">DNA recombination</keyword>
<evidence type="ECO:0000259" key="7">
    <source>
        <dbReference type="PROSITE" id="PS51900"/>
    </source>
</evidence>
<evidence type="ECO:0000256" key="4">
    <source>
        <dbReference type="ARBA" id="ARBA00023172"/>
    </source>
</evidence>
<dbReference type="PROSITE" id="PS51900">
    <property type="entry name" value="CB"/>
    <property type="match status" value="1"/>
</dbReference>
<accession>A0A254N6C3</accession>
<name>A0A254N6C3_9BURK</name>